<keyword evidence="4 5" id="KW-0472">Membrane</keyword>
<feature type="transmembrane region" description="Helical" evidence="5">
    <location>
        <begin position="128"/>
        <end position="150"/>
    </location>
</feature>
<protein>
    <submittedName>
        <fullName evidence="7">DUF4149 domain-containing protein</fullName>
    </submittedName>
</protein>
<dbReference type="Proteomes" id="UP000502415">
    <property type="component" value="Chromosome"/>
</dbReference>
<evidence type="ECO:0000256" key="3">
    <source>
        <dbReference type="ARBA" id="ARBA00022989"/>
    </source>
</evidence>
<evidence type="ECO:0000256" key="2">
    <source>
        <dbReference type="ARBA" id="ARBA00022692"/>
    </source>
</evidence>
<evidence type="ECO:0000256" key="5">
    <source>
        <dbReference type="SAM" id="Phobius"/>
    </source>
</evidence>
<organism evidence="7 8">
    <name type="scientific">Massilia forsythiae</name>
    <dbReference type="NCBI Taxonomy" id="2728020"/>
    <lineage>
        <taxon>Bacteria</taxon>
        <taxon>Pseudomonadati</taxon>
        <taxon>Pseudomonadota</taxon>
        <taxon>Betaproteobacteria</taxon>
        <taxon>Burkholderiales</taxon>
        <taxon>Oxalobacteraceae</taxon>
        <taxon>Telluria group</taxon>
        <taxon>Massilia</taxon>
    </lineage>
</organism>
<comment type="subcellular location">
    <subcellularLocation>
        <location evidence="1">Membrane</location>
    </subcellularLocation>
</comment>
<evidence type="ECO:0000313" key="8">
    <source>
        <dbReference type="Proteomes" id="UP000502415"/>
    </source>
</evidence>
<dbReference type="Pfam" id="PF13664">
    <property type="entry name" value="DUF4149"/>
    <property type="match status" value="1"/>
</dbReference>
<dbReference type="KEGG" id="mfy:HH212_25220"/>
<keyword evidence="2 5" id="KW-0812">Transmembrane</keyword>
<dbReference type="GO" id="GO:0016020">
    <property type="term" value="C:membrane"/>
    <property type="evidence" value="ECO:0007669"/>
    <property type="project" value="UniProtKB-SubCell"/>
</dbReference>
<feature type="domain" description="TMEM205-like" evidence="6">
    <location>
        <begin position="15"/>
        <end position="112"/>
    </location>
</feature>
<proteinExistence type="predicted"/>
<dbReference type="InterPro" id="IPR025423">
    <property type="entry name" value="TMEM205-like"/>
</dbReference>
<dbReference type="RefSeq" id="WP_170204972.1">
    <property type="nucleotide sequence ID" value="NZ_CP051685.1"/>
</dbReference>
<feature type="transmembrane region" description="Helical" evidence="5">
    <location>
        <begin position="56"/>
        <end position="71"/>
    </location>
</feature>
<dbReference type="AlphaFoldDB" id="A0A7Z2ZUP4"/>
<accession>A0A7Z2ZUP4</accession>
<dbReference type="EMBL" id="CP051685">
    <property type="protein sequence ID" value="QJE02891.1"/>
    <property type="molecule type" value="Genomic_DNA"/>
</dbReference>
<name>A0A7Z2ZUP4_9BURK</name>
<sequence>MPTMKGASVANLRLLLAALWAGSIWGVSYLAAPSAFAVLDSTLAGSVVGTMLTREAWLSIVLAVLLLVLLRRSADLDAGRRRWALWCIGSMLACSLAVYLGLQPAMAAIRESAGPAGVRASPQWGTFAALHGVSQLLYLVESVLGAVLVVKSR</sequence>
<feature type="transmembrane region" description="Helical" evidence="5">
    <location>
        <begin position="83"/>
        <end position="102"/>
    </location>
</feature>
<evidence type="ECO:0000259" key="6">
    <source>
        <dbReference type="Pfam" id="PF13664"/>
    </source>
</evidence>
<keyword evidence="3 5" id="KW-1133">Transmembrane helix</keyword>
<reference evidence="7 8" key="1">
    <citation type="submission" date="2020-04" db="EMBL/GenBank/DDBJ databases">
        <title>Genome sequencing of novel species.</title>
        <authorList>
            <person name="Heo J."/>
            <person name="Kim S.-J."/>
            <person name="Kim J.-S."/>
            <person name="Hong S.-B."/>
            <person name="Kwon S.-W."/>
        </authorList>
    </citation>
    <scope>NUCLEOTIDE SEQUENCE [LARGE SCALE GENOMIC DNA]</scope>
    <source>
        <strain evidence="7 8">GN2-R2</strain>
    </source>
</reference>
<evidence type="ECO:0000313" key="7">
    <source>
        <dbReference type="EMBL" id="QJE02891.1"/>
    </source>
</evidence>
<gene>
    <name evidence="7" type="ORF">HH212_25220</name>
</gene>
<keyword evidence="8" id="KW-1185">Reference proteome</keyword>
<evidence type="ECO:0000256" key="1">
    <source>
        <dbReference type="ARBA" id="ARBA00004370"/>
    </source>
</evidence>
<evidence type="ECO:0000256" key="4">
    <source>
        <dbReference type="ARBA" id="ARBA00023136"/>
    </source>
</evidence>